<organism evidence="2 3">
    <name type="scientific">Gigaspora rosea</name>
    <dbReference type="NCBI Taxonomy" id="44941"/>
    <lineage>
        <taxon>Eukaryota</taxon>
        <taxon>Fungi</taxon>
        <taxon>Fungi incertae sedis</taxon>
        <taxon>Mucoromycota</taxon>
        <taxon>Glomeromycotina</taxon>
        <taxon>Glomeromycetes</taxon>
        <taxon>Diversisporales</taxon>
        <taxon>Gigasporaceae</taxon>
        <taxon>Gigaspora</taxon>
    </lineage>
</organism>
<feature type="domain" description="Methyltransferase" evidence="1">
    <location>
        <begin position="62"/>
        <end position="151"/>
    </location>
</feature>
<dbReference type="InterPro" id="IPR029063">
    <property type="entry name" value="SAM-dependent_MTases_sf"/>
</dbReference>
<dbReference type="PANTHER" id="PTHR43591">
    <property type="entry name" value="METHYLTRANSFERASE"/>
    <property type="match status" value="1"/>
</dbReference>
<dbReference type="Proteomes" id="UP000266673">
    <property type="component" value="Unassembled WGS sequence"/>
</dbReference>
<accession>A0A397VQU7</accession>
<dbReference type="EMBL" id="QKWP01000221">
    <property type="protein sequence ID" value="RIB24318.1"/>
    <property type="molecule type" value="Genomic_DNA"/>
</dbReference>
<dbReference type="CDD" id="cd02440">
    <property type="entry name" value="AdoMet_MTases"/>
    <property type="match status" value="1"/>
</dbReference>
<keyword evidence="3" id="KW-1185">Reference proteome</keyword>
<dbReference type="Gene3D" id="3.40.50.150">
    <property type="entry name" value="Vaccinia Virus protein VP39"/>
    <property type="match status" value="1"/>
</dbReference>
<sequence>MNDFSQIDEDKNINKKIFRIPFMDQEELGNFLFYIHLVYEHVFNGHVGAPIHGKLQYGAKALQFGCDTGVWVTEVAAEYPNTEFYAVDFNISASNTGDDNITFIKCDILQKLPFPNDEFDYVFSRDKFLFFEKDSFYDYSTEILRILKPGGWLEVGYLLKHEINSGPVSKLMIDAWQSWLKSHNIVKDFMENFERYLQETGKVESMSHQLVKVPIGGSYAFGEFTSEICICYLKNAKYYLAPFMNISFEEYDRLACISESEMRAKDCDMSYQLKKIIARKKIPNSKEN</sequence>
<dbReference type="STRING" id="44941.A0A397VQU7"/>
<dbReference type="OrthoDB" id="2013972at2759"/>
<evidence type="ECO:0000259" key="1">
    <source>
        <dbReference type="Pfam" id="PF13649"/>
    </source>
</evidence>
<protein>
    <submittedName>
        <fullName evidence="2">S-adenosyl-L-methionine-dependent methyltransferase</fullName>
    </submittedName>
</protein>
<dbReference type="SUPFAM" id="SSF53335">
    <property type="entry name" value="S-adenosyl-L-methionine-dependent methyltransferases"/>
    <property type="match status" value="1"/>
</dbReference>
<dbReference type="PANTHER" id="PTHR43591:SF24">
    <property type="entry name" value="2-METHOXY-6-POLYPRENYL-1,4-BENZOQUINOL METHYLASE, MITOCHONDRIAL"/>
    <property type="match status" value="1"/>
</dbReference>
<dbReference type="AlphaFoldDB" id="A0A397VQU7"/>
<gene>
    <name evidence="2" type="ORF">C2G38_2168862</name>
</gene>
<keyword evidence="2" id="KW-0489">Methyltransferase</keyword>
<dbReference type="Pfam" id="PF13649">
    <property type="entry name" value="Methyltransf_25"/>
    <property type="match status" value="1"/>
</dbReference>
<reference evidence="2 3" key="1">
    <citation type="submission" date="2018-06" db="EMBL/GenBank/DDBJ databases">
        <title>Comparative genomics reveals the genomic features of Rhizophagus irregularis, R. cerebriforme, R. diaphanum and Gigaspora rosea, and their symbiotic lifestyle signature.</title>
        <authorList>
            <person name="Morin E."/>
            <person name="San Clemente H."/>
            <person name="Chen E.C.H."/>
            <person name="De La Providencia I."/>
            <person name="Hainaut M."/>
            <person name="Kuo A."/>
            <person name="Kohler A."/>
            <person name="Murat C."/>
            <person name="Tang N."/>
            <person name="Roy S."/>
            <person name="Loubradou J."/>
            <person name="Henrissat B."/>
            <person name="Grigoriev I.V."/>
            <person name="Corradi N."/>
            <person name="Roux C."/>
            <person name="Martin F.M."/>
        </authorList>
    </citation>
    <scope>NUCLEOTIDE SEQUENCE [LARGE SCALE GENOMIC DNA]</scope>
    <source>
        <strain evidence="2 3">DAOM 194757</strain>
    </source>
</reference>
<dbReference type="InterPro" id="IPR041698">
    <property type="entry name" value="Methyltransf_25"/>
</dbReference>
<evidence type="ECO:0000313" key="2">
    <source>
        <dbReference type="EMBL" id="RIB24318.1"/>
    </source>
</evidence>
<comment type="caution">
    <text evidence="2">The sequence shown here is derived from an EMBL/GenBank/DDBJ whole genome shotgun (WGS) entry which is preliminary data.</text>
</comment>
<dbReference type="GO" id="GO:0008168">
    <property type="term" value="F:methyltransferase activity"/>
    <property type="evidence" value="ECO:0007669"/>
    <property type="project" value="UniProtKB-KW"/>
</dbReference>
<dbReference type="GO" id="GO:0032259">
    <property type="term" value="P:methylation"/>
    <property type="evidence" value="ECO:0007669"/>
    <property type="project" value="UniProtKB-KW"/>
</dbReference>
<name>A0A397VQU7_9GLOM</name>
<proteinExistence type="predicted"/>
<evidence type="ECO:0000313" key="3">
    <source>
        <dbReference type="Proteomes" id="UP000266673"/>
    </source>
</evidence>
<keyword evidence="2" id="KW-0808">Transferase</keyword>